<dbReference type="OrthoDB" id="597270at2"/>
<dbReference type="Proteomes" id="UP000187181">
    <property type="component" value="Unassembled WGS sequence"/>
</dbReference>
<name>A0A1R3XPE6_9BACT</name>
<dbReference type="EMBL" id="FTPP01000003">
    <property type="protein sequence ID" value="SIT93816.1"/>
    <property type="molecule type" value="Genomic_DNA"/>
</dbReference>
<reference evidence="3" key="1">
    <citation type="submission" date="2017-01" db="EMBL/GenBank/DDBJ databases">
        <authorList>
            <person name="Varghese N."/>
            <person name="Submissions S."/>
        </authorList>
    </citation>
    <scope>NUCLEOTIDE SEQUENCE [LARGE SCALE GENOMIC DNA]</scope>
    <source>
        <strain evidence="3">LP100</strain>
    </source>
</reference>
<dbReference type="SUPFAM" id="SSF53448">
    <property type="entry name" value="Nucleotide-diphospho-sugar transferases"/>
    <property type="match status" value="1"/>
</dbReference>
<evidence type="ECO:0000259" key="1">
    <source>
        <dbReference type="Pfam" id="PF00535"/>
    </source>
</evidence>
<organism evidence="2 3">
    <name type="scientific">Pontibacter indicus</name>
    <dbReference type="NCBI Taxonomy" id="1317125"/>
    <lineage>
        <taxon>Bacteria</taxon>
        <taxon>Pseudomonadati</taxon>
        <taxon>Bacteroidota</taxon>
        <taxon>Cytophagia</taxon>
        <taxon>Cytophagales</taxon>
        <taxon>Hymenobacteraceae</taxon>
        <taxon>Pontibacter</taxon>
    </lineage>
</organism>
<dbReference type="AlphaFoldDB" id="A0A1R3XPE6"/>
<proteinExistence type="predicted"/>
<dbReference type="GO" id="GO:0016740">
    <property type="term" value="F:transferase activity"/>
    <property type="evidence" value="ECO:0007669"/>
    <property type="project" value="UniProtKB-KW"/>
</dbReference>
<dbReference type="CDD" id="cd00761">
    <property type="entry name" value="Glyco_tranf_GTA_type"/>
    <property type="match status" value="1"/>
</dbReference>
<dbReference type="PANTHER" id="PTHR43685">
    <property type="entry name" value="GLYCOSYLTRANSFERASE"/>
    <property type="match status" value="1"/>
</dbReference>
<keyword evidence="2" id="KW-0808">Transferase</keyword>
<dbReference type="Gene3D" id="3.90.550.10">
    <property type="entry name" value="Spore Coat Polysaccharide Biosynthesis Protein SpsA, Chain A"/>
    <property type="match status" value="1"/>
</dbReference>
<sequence length="270" mass="31275">MRANTPLVSIIIPAFNRANLIGHSIESIINQTYLNWELIVVDDRSTDETEKVVLNYCIKDNRIKYLKRPTSLPKGANTCRNLGFDKAKGELIKWVDSDDLLDKIILQEQINVFNNHPEIDLVVCNGVYFTEEGILHNEYWSKYVITENLFYDYIRNTVRWHVCGCLWKKNFFKTAPYKLGLMNAQEWLMHATAILRQPIVKGTDTTLFYVRRSPTGRISTNRNKQYFLNAAKARSLLLLENVKSSDRSIKASLEITKQILVNAFHAVKNF</sequence>
<dbReference type="InterPro" id="IPR029044">
    <property type="entry name" value="Nucleotide-diphossugar_trans"/>
</dbReference>
<gene>
    <name evidence="2" type="ORF">SAMN05444128_3228</name>
</gene>
<dbReference type="STRING" id="1317125.SAMN05444128_3228"/>
<dbReference type="Pfam" id="PF00535">
    <property type="entry name" value="Glycos_transf_2"/>
    <property type="match status" value="1"/>
</dbReference>
<dbReference type="PANTHER" id="PTHR43685:SF2">
    <property type="entry name" value="GLYCOSYLTRANSFERASE 2-LIKE DOMAIN-CONTAINING PROTEIN"/>
    <property type="match status" value="1"/>
</dbReference>
<protein>
    <submittedName>
        <fullName evidence="2">Glycosyl transferase family 2</fullName>
    </submittedName>
</protein>
<dbReference type="RefSeq" id="WP_076670942.1">
    <property type="nucleotide sequence ID" value="NZ_FTPP01000003.1"/>
</dbReference>
<evidence type="ECO:0000313" key="3">
    <source>
        <dbReference type="Proteomes" id="UP000187181"/>
    </source>
</evidence>
<evidence type="ECO:0000313" key="2">
    <source>
        <dbReference type="EMBL" id="SIT93816.1"/>
    </source>
</evidence>
<dbReference type="InterPro" id="IPR050834">
    <property type="entry name" value="Glycosyltransf_2"/>
</dbReference>
<accession>A0A1R3XPE6</accession>
<feature type="domain" description="Glycosyltransferase 2-like" evidence="1">
    <location>
        <begin position="9"/>
        <end position="163"/>
    </location>
</feature>
<keyword evidence="3" id="KW-1185">Reference proteome</keyword>
<dbReference type="InterPro" id="IPR001173">
    <property type="entry name" value="Glyco_trans_2-like"/>
</dbReference>